<dbReference type="PANTHER" id="PTHR34475:SF1">
    <property type="entry name" value="CYTOSKELETON PROTEIN RODZ"/>
    <property type="match status" value="1"/>
</dbReference>
<dbReference type="InterPro" id="IPR050400">
    <property type="entry name" value="Bact_Cytoskel_RodZ"/>
</dbReference>
<dbReference type="Proteomes" id="UP000013232">
    <property type="component" value="Unassembled WGS sequence"/>
</dbReference>
<organism evidence="3 4">
    <name type="scientific">Thauera linaloolentis (strain DSM 12138 / JCM 21573 / CCUG 41526 / CIP 105981 / IAM 15112 / NBRC 102519 / 47Lol)</name>
    <dbReference type="NCBI Taxonomy" id="1123367"/>
    <lineage>
        <taxon>Bacteria</taxon>
        <taxon>Pseudomonadati</taxon>
        <taxon>Pseudomonadota</taxon>
        <taxon>Betaproteobacteria</taxon>
        <taxon>Rhodocyclales</taxon>
        <taxon>Zoogloeaceae</taxon>
        <taxon>Thauera</taxon>
    </lineage>
</organism>
<comment type="caution">
    <text evidence="3">The sequence shown here is derived from an EMBL/GenBank/DDBJ whole genome shotgun (WGS) entry which is preliminary data.</text>
</comment>
<evidence type="ECO:0000313" key="4">
    <source>
        <dbReference type="Proteomes" id="UP000013232"/>
    </source>
</evidence>
<evidence type="ECO:0000256" key="1">
    <source>
        <dbReference type="SAM" id="MobiDB-lite"/>
    </source>
</evidence>
<dbReference type="Pfam" id="PF13464">
    <property type="entry name" value="RodZ_C"/>
    <property type="match status" value="1"/>
</dbReference>
<dbReference type="InterPro" id="IPR025194">
    <property type="entry name" value="RodZ-like_C"/>
</dbReference>
<dbReference type="Gene3D" id="1.10.260.40">
    <property type="entry name" value="lambda repressor-like DNA-binding domains"/>
    <property type="match status" value="1"/>
</dbReference>
<accession>N6Z0F4</accession>
<dbReference type="PANTHER" id="PTHR34475">
    <property type="match status" value="1"/>
</dbReference>
<evidence type="ECO:0000259" key="2">
    <source>
        <dbReference type="Pfam" id="PF13464"/>
    </source>
</evidence>
<dbReference type="CDD" id="cd00093">
    <property type="entry name" value="HTH_XRE"/>
    <property type="match status" value="1"/>
</dbReference>
<dbReference type="RefSeq" id="WP_004342171.1">
    <property type="nucleotide sequence ID" value="NZ_AMXE01000070.1"/>
</dbReference>
<dbReference type="Pfam" id="PF13413">
    <property type="entry name" value="HTH_25"/>
    <property type="match status" value="1"/>
</dbReference>
<dbReference type="AlphaFoldDB" id="N6Z0F4"/>
<dbReference type="EMBL" id="AMXE01000070">
    <property type="protein sequence ID" value="ENO85654.1"/>
    <property type="molecule type" value="Genomic_DNA"/>
</dbReference>
<dbReference type="InterPro" id="IPR010982">
    <property type="entry name" value="Lambda_DNA-bd_dom_sf"/>
</dbReference>
<gene>
    <name evidence="3" type="ORF">C666_14880</name>
</gene>
<feature type="region of interest" description="Disordered" evidence="1">
    <location>
        <begin position="187"/>
        <end position="218"/>
    </location>
</feature>
<proteinExistence type="predicted"/>
<dbReference type="STRING" id="1123367.GCA_000621305_01922"/>
<dbReference type="SUPFAM" id="SSF47413">
    <property type="entry name" value="lambda repressor-like DNA-binding domains"/>
    <property type="match status" value="1"/>
</dbReference>
<sequence>MSSIQSQASAVSASESVVPSPGACLRQAREQRGESVGEVAFALKLSPRQIAALEANDFAALPGMAFVRGFLRNYARYLGLDPAPLLDDVQRLAGEGAVDLSPIRNADGELPSGSGPHVRAAPIGWLVLALALMLLAGWYFDWFRTEPPAAETELEAPVMGSVPVEPVPPVGVVQEIEAPPPAAVPEAANAVPGEPSAEPAVPSVVAGTDAAPPAAEEPPAPAAEALAEVPAAPAGGGVLAFRFAGESWVEVRDAGGAIIYSGTNRAGSTRNVQGKPPFALVIGNAAGVSLEFDGRPVDLAAHTKVTVARLTVK</sequence>
<dbReference type="eggNOG" id="COG1426">
    <property type="taxonomic scope" value="Bacteria"/>
</dbReference>
<name>N6Z0F4_THAL4</name>
<reference evidence="3 4" key="1">
    <citation type="submission" date="2012-09" db="EMBL/GenBank/DDBJ databases">
        <title>Draft Genome Sequences of 6 Strains from Genus Thauera.</title>
        <authorList>
            <person name="Liu B."/>
            <person name="Shapleigh J.P."/>
            <person name="Frostegard A.H."/>
        </authorList>
    </citation>
    <scope>NUCLEOTIDE SEQUENCE [LARGE SCALE GENOMIC DNA]</scope>
    <source>
        <strain evidence="4">47Lol / DSM 12138</strain>
    </source>
</reference>
<feature type="domain" description="Cytoskeleton protein RodZ-like C-terminal" evidence="2">
    <location>
        <begin position="241"/>
        <end position="311"/>
    </location>
</feature>
<dbReference type="GO" id="GO:0003677">
    <property type="term" value="F:DNA binding"/>
    <property type="evidence" value="ECO:0007669"/>
    <property type="project" value="InterPro"/>
</dbReference>
<protein>
    <submittedName>
        <fullName evidence="3">Transcriptional regulator</fullName>
    </submittedName>
</protein>
<dbReference type="InterPro" id="IPR001387">
    <property type="entry name" value="Cro/C1-type_HTH"/>
</dbReference>
<keyword evidence="4" id="KW-1185">Reference proteome</keyword>
<evidence type="ECO:0000313" key="3">
    <source>
        <dbReference type="EMBL" id="ENO85654.1"/>
    </source>
</evidence>